<dbReference type="PROSITE" id="PS00122">
    <property type="entry name" value="CARBOXYLESTERASE_B_1"/>
    <property type="match status" value="1"/>
</dbReference>
<comment type="caution">
    <text evidence="5">The sequence shown here is derived from an EMBL/GenBank/DDBJ whole genome shotgun (WGS) entry which is preliminary data.</text>
</comment>
<dbReference type="GeneID" id="19191822"/>
<dbReference type="Gene3D" id="3.40.50.1820">
    <property type="entry name" value="alpha/beta hydrolase"/>
    <property type="match status" value="1"/>
</dbReference>
<dbReference type="EMBL" id="AMGX01000010">
    <property type="protein sequence ID" value="EXJ70043.1"/>
    <property type="molecule type" value="Genomic_DNA"/>
</dbReference>
<dbReference type="GO" id="GO:0016787">
    <property type="term" value="F:hydrolase activity"/>
    <property type="evidence" value="ECO:0007669"/>
    <property type="project" value="UniProtKB-KW"/>
</dbReference>
<evidence type="ECO:0000256" key="2">
    <source>
        <dbReference type="ARBA" id="ARBA00022801"/>
    </source>
</evidence>
<feature type="domain" description="Carboxylesterase type B" evidence="4">
    <location>
        <begin position="7"/>
        <end position="180"/>
    </location>
</feature>
<dbReference type="RefSeq" id="XP_007745895.1">
    <property type="nucleotide sequence ID" value="XM_007747705.1"/>
</dbReference>
<gene>
    <name evidence="5" type="ORF">A1O5_07116</name>
</gene>
<comment type="similarity">
    <text evidence="1 3">Belongs to the type-B carboxylesterase/lipase family.</text>
</comment>
<keyword evidence="6" id="KW-1185">Reference proteome</keyword>
<dbReference type="EC" id="3.1.1.-" evidence="3"/>
<reference evidence="5 6" key="1">
    <citation type="submission" date="2013-03" db="EMBL/GenBank/DDBJ databases">
        <title>The Genome Sequence of Cladophialophora psammophila CBS 110553.</title>
        <authorList>
            <consortium name="The Broad Institute Genomics Platform"/>
            <person name="Cuomo C."/>
            <person name="de Hoog S."/>
            <person name="Gorbushina A."/>
            <person name="Walker B."/>
            <person name="Young S.K."/>
            <person name="Zeng Q."/>
            <person name="Gargeya S."/>
            <person name="Fitzgerald M."/>
            <person name="Haas B."/>
            <person name="Abouelleil A."/>
            <person name="Allen A.W."/>
            <person name="Alvarado L."/>
            <person name="Arachchi H.M."/>
            <person name="Berlin A.M."/>
            <person name="Chapman S.B."/>
            <person name="Gainer-Dewar J."/>
            <person name="Goldberg J."/>
            <person name="Griggs A."/>
            <person name="Gujja S."/>
            <person name="Hansen M."/>
            <person name="Howarth C."/>
            <person name="Imamovic A."/>
            <person name="Ireland A."/>
            <person name="Larimer J."/>
            <person name="McCowan C."/>
            <person name="Murphy C."/>
            <person name="Pearson M."/>
            <person name="Poon T.W."/>
            <person name="Priest M."/>
            <person name="Roberts A."/>
            <person name="Saif S."/>
            <person name="Shea T."/>
            <person name="Sisk P."/>
            <person name="Sykes S."/>
            <person name="Wortman J."/>
            <person name="Nusbaum C."/>
            <person name="Birren B."/>
        </authorList>
    </citation>
    <scope>NUCLEOTIDE SEQUENCE [LARGE SCALE GENOMIC DNA]</scope>
    <source>
        <strain evidence="5 6">CBS 110553</strain>
    </source>
</reference>
<dbReference type="Pfam" id="PF00135">
    <property type="entry name" value="COesterase"/>
    <property type="match status" value="1"/>
</dbReference>
<keyword evidence="2 3" id="KW-0378">Hydrolase</keyword>
<sequence>MSLDMEQPIVVVTINFRLGAFGFLASADLELDNRRSGDAGVGNYGIHDQILALQWVRRYIGAFGGDPELVTVVGQSAGGNLSRWAAHQELFNQAVIMLGNTFLTSRSLELQEGIYQTILAHLRTPSDMPTLDRIRRLRDVPANELLDAYIATGSPLPNWQATVDGFLLDELPRPSRIGNQQYDAYVRRIIIGHHLGPAEIAKLGWTPGKIRHLLSSYFPAELVTHMTLFYDLSDFPNE</sequence>
<protein>
    <recommendedName>
        <fullName evidence="3">Carboxylic ester hydrolase</fullName>
        <ecNumber evidence="3">3.1.1.-</ecNumber>
    </recommendedName>
</protein>
<organism evidence="5 6">
    <name type="scientific">Cladophialophora psammophila CBS 110553</name>
    <dbReference type="NCBI Taxonomy" id="1182543"/>
    <lineage>
        <taxon>Eukaryota</taxon>
        <taxon>Fungi</taxon>
        <taxon>Dikarya</taxon>
        <taxon>Ascomycota</taxon>
        <taxon>Pezizomycotina</taxon>
        <taxon>Eurotiomycetes</taxon>
        <taxon>Chaetothyriomycetidae</taxon>
        <taxon>Chaetothyriales</taxon>
        <taxon>Herpotrichiellaceae</taxon>
        <taxon>Cladophialophora</taxon>
    </lineage>
</organism>
<evidence type="ECO:0000256" key="1">
    <source>
        <dbReference type="ARBA" id="ARBA00005964"/>
    </source>
</evidence>
<name>W9WQ55_9EURO</name>
<evidence type="ECO:0000313" key="5">
    <source>
        <dbReference type="EMBL" id="EXJ70043.1"/>
    </source>
</evidence>
<dbReference type="OrthoDB" id="3200163at2759"/>
<dbReference type="Proteomes" id="UP000019471">
    <property type="component" value="Unassembled WGS sequence"/>
</dbReference>
<proteinExistence type="inferred from homology"/>
<dbReference type="InterPro" id="IPR002018">
    <property type="entry name" value="CarbesteraseB"/>
</dbReference>
<dbReference type="STRING" id="1182543.W9WQ55"/>
<evidence type="ECO:0000259" key="4">
    <source>
        <dbReference type="Pfam" id="PF00135"/>
    </source>
</evidence>
<dbReference type="AlphaFoldDB" id="W9WQ55"/>
<dbReference type="InterPro" id="IPR050309">
    <property type="entry name" value="Type-B_Carboxylest/Lipase"/>
</dbReference>
<dbReference type="SUPFAM" id="SSF53474">
    <property type="entry name" value="alpha/beta-Hydrolases"/>
    <property type="match status" value="1"/>
</dbReference>
<dbReference type="InterPro" id="IPR029058">
    <property type="entry name" value="AB_hydrolase_fold"/>
</dbReference>
<dbReference type="InterPro" id="IPR019826">
    <property type="entry name" value="Carboxylesterase_B_AS"/>
</dbReference>
<evidence type="ECO:0000256" key="3">
    <source>
        <dbReference type="RuleBase" id="RU361235"/>
    </source>
</evidence>
<dbReference type="PANTHER" id="PTHR11559">
    <property type="entry name" value="CARBOXYLESTERASE"/>
    <property type="match status" value="1"/>
</dbReference>
<dbReference type="eggNOG" id="KOG1516">
    <property type="taxonomic scope" value="Eukaryota"/>
</dbReference>
<dbReference type="HOGENOM" id="CLU_1165719_0_0_1"/>
<accession>W9WQ55</accession>
<evidence type="ECO:0000313" key="6">
    <source>
        <dbReference type="Proteomes" id="UP000019471"/>
    </source>
</evidence>